<dbReference type="OrthoDB" id="6082598at2759"/>
<dbReference type="EMBL" id="CAJPWZ010002451">
    <property type="protein sequence ID" value="CAG2238535.1"/>
    <property type="molecule type" value="Genomic_DNA"/>
</dbReference>
<evidence type="ECO:0000256" key="7">
    <source>
        <dbReference type="SAM" id="Coils"/>
    </source>
</evidence>
<dbReference type="GO" id="GO:0005577">
    <property type="term" value="C:fibrinogen complex"/>
    <property type="evidence" value="ECO:0007669"/>
    <property type="project" value="TreeGrafter"/>
</dbReference>
<evidence type="ECO:0000256" key="6">
    <source>
        <dbReference type="ARBA" id="ARBA00023180"/>
    </source>
</evidence>
<dbReference type="SUPFAM" id="SSF56496">
    <property type="entry name" value="Fibrinogen C-terminal domain-like"/>
    <property type="match status" value="1"/>
</dbReference>
<evidence type="ECO:0000256" key="3">
    <source>
        <dbReference type="ARBA" id="ARBA00022729"/>
    </source>
</evidence>
<accession>A0A8S3TX36</accession>
<evidence type="ECO:0000256" key="4">
    <source>
        <dbReference type="ARBA" id="ARBA00023054"/>
    </source>
</evidence>
<dbReference type="SUPFAM" id="SSF56219">
    <property type="entry name" value="DNase I-like"/>
    <property type="match status" value="1"/>
</dbReference>
<reference evidence="9" key="1">
    <citation type="submission" date="2021-03" db="EMBL/GenBank/DDBJ databases">
        <authorList>
            <person name="Bekaert M."/>
        </authorList>
    </citation>
    <scope>NUCLEOTIDE SEQUENCE</scope>
</reference>
<sequence length="492" mass="56807">MYRNKLKGYLNFINTDCEFVQWVKISKLIINQKTDSLLGCVYIPPSNSKYSTSESFDEVENEMLNIKNIESLNCIIFGDFNAKTGSLPDYIIPDENLVDIFEFNSDEDILSYMFDYENLPRNSIPLHRVTSCNCAPNNYGHKLLNVCKRNNMYIANSRVGNDKGIGKKTCNDTSVIDYLLLSSNLFPVVKEFDIMEFDPLVSDVHCQLHVVIQAPVILYNSNDELSQFCSEKYVKWRKEKCSEFLDNVKSDHDCQLEQLLLELDNLEVQQGIHQNEMNKVVERISNFFQSVATKTFGKYKPFKNRKPKSDNKPWFNKQCFDSRKKFHKARKRKSCHPTPNDCSDLSLGTCSGVYIIRLQNSVNLTVFCDMETDNGGWTVIQTRFDGAVNFSRDWSDYKTGFGEIAGEHWLGDSMRDHFDNSLNGMKFTTHDKDNDIHDYNCGIVKKSGWWHATCTYSNINGIYKEDVSEDSNYWLTFGGKKRTANDKNDDET</sequence>
<evidence type="ECO:0000313" key="10">
    <source>
        <dbReference type="Proteomes" id="UP000683360"/>
    </source>
</evidence>
<dbReference type="GO" id="GO:0030674">
    <property type="term" value="F:protein-macromolecule adaptor activity"/>
    <property type="evidence" value="ECO:0007669"/>
    <property type="project" value="TreeGrafter"/>
</dbReference>
<organism evidence="9 10">
    <name type="scientific">Mytilus edulis</name>
    <name type="common">Blue mussel</name>
    <dbReference type="NCBI Taxonomy" id="6550"/>
    <lineage>
        <taxon>Eukaryota</taxon>
        <taxon>Metazoa</taxon>
        <taxon>Spiralia</taxon>
        <taxon>Lophotrochozoa</taxon>
        <taxon>Mollusca</taxon>
        <taxon>Bivalvia</taxon>
        <taxon>Autobranchia</taxon>
        <taxon>Pteriomorphia</taxon>
        <taxon>Mytilida</taxon>
        <taxon>Mytiloidea</taxon>
        <taxon>Mytilidae</taxon>
        <taxon>Mytilinae</taxon>
        <taxon>Mytilus</taxon>
    </lineage>
</organism>
<gene>
    <name evidence="9" type="ORF">MEDL_50941</name>
</gene>
<evidence type="ECO:0000313" key="9">
    <source>
        <dbReference type="EMBL" id="CAG2238535.1"/>
    </source>
</evidence>
<name>A0A8S3TX36_MYTED</name>
<dbReference type="PANTHER" id="PTHR47221:SF6">
    <property type="entry name" value="FIBRINOGEN ALPHA CHAIN"/>
    <property type="match status" value="1"/>
</dbReference>
<keyword evidence="10" id="KW-1185">Reference proteome</keyword>
<dbReference type="InterPro" id="IPR014716">
    <property type="entry name" value="Fibrinogen_a/b/g_C_1"/>
</dbReference>
<dbReference type="Pfam" id="PF00147">
    <property type="entry name" value="Fibrinogen_C"/>
    <property type="match status" value="2"/>
</dbReference>
<dbReference type="Gene3D" id="3.90.215.10">
    <property type="entry name" value="Gamma Fibrinogen, chain A, domain 1"/>
    <property type="match status" value="1"/>
</dbReference>
<dbReference type="PROSITE" id="PS51406">
    <property type="entry name" value="FIBRINOGEN_C_2"/>
    <property type="match status" value="1"/>
</dbReference>
<dbReference type="InterPro" id="IPR002181">
    <property type="entry name" value="Fibrinogen_a/b/g_C_dom"/>
</dbReference>
<dbReference type="NCBIfam" id="NF040941">
    <property type="entry name" value="GGGWT_bact"/>
    <property type="match status" value="1"/>
</dbReference>
<evidence type="ECO:0000256" key="2">
    <source>
        <dbReference type="ARBA" id="ARBA00022525"/>
    </source>
</evidence>
<dbReference type="Proteomes" id="UP000683360">
    <property type="component" value="Unassembled WGS sequence"/>
</dbReference>
<feature type="domain" description="Fibrinogen C-terminal" evidence="8">
    <location>
        <begin position="333"/>
        <end position="411"/>
    </location>
</feature>
<keyword evidence="3" id="KW-0732">Signal</keyword>
<keyword evidence="6" id="KW-0325">Glycoprotein</keyword>
<dbReference type="InterPro" id="IPR037579">
    <property type="entry name" value="FIB_ANG-like"/>
</dbReference>
<keyword evidence="5" id="KW-1015">Disulfide bond</keyword>
<dbReference type="AlphaFoldDB" id="A0A8S3TX36"/>
<comment type="caution">
    <text evidence="9">The sequence shown here is derived from an EMBL/GenBank/DDBJ whole genome shotgun (WGS) entry which is preliminary data.</text>
</comment>
<protein>
    <recommendedName>
        <fullName evidence="8">Fibrinogen C-terminal domain-containing protein</fullName>
    </recommendedName>
</protein>
<dbReference type="Gene3D" id="4.10.530.10">
    <property type="entry name" value="Gamma-fibrinogen Carboxyl Terminal Fragment, domain 2"/>
    <property type="match status" value="1"/>
</dbReference>
<keyword evidence="2" id="KW-0964">Secreted</keyword>
<feature type="coiled-coil region" evidence="7">
    <location>
        <begin position="249"/>
        <end position="276"/>
    </location>
</feature>
<dbReference type="Gene3D" id="3.60.10.10">
    <property type="entry name" value="Endonuclease/exonuclease/phosphatase"/>
    <property type="match status" value="1"/>
</dbReference>
<dbReference type="InterPro" id="IPR036691">
    <property type="entry name" value="Endo/exonu/phosph_ase_sf"/>
</dbReference>
<dbReference type="PANTHER" id="PTHR47221">
    <property type="entry name" value="FIBRINOGEN ALPHA CHAIN"/>
    <property type="match status" value="1"/>
</dbReference>
<dbReference type="GO" id="GO:0005201">
    <property type="term" value="F:extracellular matrix structural constituent"/>
    <property type="evidence" value="ECO:0007669"/>
    <property type="project" value="TreeGrafter"/>
</dbReference>
<dbReference type="SMART" id="SM00186">
    <property type="entry name" value="FBG"/>
    <property type="match status" value="1"/>
</dbReference>
<evidence type="ECO:0000259" key="8">
    <source>
        <dbReference type="PROSITE" id="PS51406"/>
    </source>
</evidence>
<evidence type="ECO:0000256" key="5">
    <source>
        <dbReference type="ARBA" id="ARBA00023157"/>
    </source>
</evidence>
<keyword evidence="4 7" id="KW-0175">Coiled coil</keyword>
<proteinExistence type="predicted"/>
<dbReference type="InterPro" id="IPR036056">
    <property type="entry name" value="Fibrinogen-like_C"/>
</dbReference>
<comment type="subcellular location">
    <subcellularLocation>
        <location evidence="1">Secreted</location>
    </subcellularLocation>
</comment>
<dbReference type="GO" id="GO:0034116">
    <property type="term" value="P:positive regulation of heterotypic cell-cell adhesion"/>
    <property type="evidence" value="ECO:0007669"/>
    <property type="project" value="TreeGrafter"/>
</dbReference>
<evidence type="ECO:0000256" key="1">
    <source>
        <dbReference type="ARBA" id="ARBA00004613"/>
    </source>
</evidence>